<reference evidence="1 2" key="1">
    <citation type="submission" date="2021-06" db="EMBL/GenBank/DDBJ databases">
        <title>Caerostris extrusa draft genome.</title>
        <authorList>
            <person name="Kono N."/>
            <person name="Arakawa K."/>
        </authorList>
    </citation>
    <scope>NUCLEOTIDE SEQUENCE [LARGE SCALE GENOMIC DNA]</scope>
</reference>
<dbReference type="EMBL" id="BPLR01010074">
    <property type="protein sequence ID" value="GIY36695.1"/>
    <property type="molecule type" value="Genomic_DNA"/>
</dbReference>
<gene>
    <name evidence="1" type="ORF">CEXT_216121</name>
</gene>
<comment type="caution">
    <text evidence="1">The sequence shown here is derived from an EMBL/GenBank/DDBJ whole genome shotgun (WGS) entry which is preliminary data.</text>
</comment>
<sequence length="102" mass="12330">MLDCVALLWFAYKILKLLPLEIEKEFLQIVGSEIYQVVKMHQAMQKEDILVERHLVYHGHNMRKNVIFHRISQPEHLPFLNKTSFYQDIDFLRRLMNPHNLN</sequence>
<evidence type="ECO:0000313" key="1">
    <source>
        <dbReference type="EMBL" id="GIY36695.1"/>
    </source>
</evidence>
<name>A0AAV4SW37_CAEEX</name>
<protein>
    <submittedName>
        <fullName evidence="1">Uncharacterized protein</fullName>
    </submittedName>
</protein>
<proteinExistence type="predicted"/>
<keyword evidence="2" id="KW-1185">Reference proteome</keyword>
<evidence type="ECO:0000313" key="2">
    <source>
        <dbReference type="Proteomes" id="UP001054945"/>
    </source>
</evidence>
<organism evidence="1 2">
    <name type="scientific">Caerostris extrusa</name>
    <name type="common">Bark spider</name>
    <name type="synonym">Caerostris bankana</name>
    <dbReference type="NCBI Taxonomy" id="172846"/>
    <lineage>
        <taxon>Eukaryota</taxon>
        <taxon>Metazoa</taxon>
        <taxon>Ecdysozoa</taxon>
        <taxon>Arthropoda</taxon>
        <taxon>Chelicerata</taxon>
        <taxon>Arachnida</taxon>
        <taxon>Araneae</taxon>
        <taxon>Araneomorphae</taxon>
        <taxon>Entelegynae</taxon>
        <taxon>Araneoidea</taxon>
        <taxon>Araneidae</taxon>
        <taxon>Caerostris</taxon>
    </lineage>
</organism>
<dbReference type="AlphaFoldDB" id="A0AAV4SW37"/>
<dbReference type="Proteomes" id="UP001054945">
    <property type="component" value="Unassembled WGS sequence"/>
</dbReference>
<accession>A0AAV4SW37</accession>